<comment type="caution">
    <text evidence="2">The sequence shown here is derived from an EMBL/GenBank/DDBJ whole genome shotgun (WGS) entry which is preliminary data.</text>
</comment>
<reference evidence="2" key="1">
    <citation type="submission" date="2021-02" db="EMBL/GenBank/DDBJ databases">
        <authorList>
            <person name="Nowell W R."/>
        </authorList>
    </citation>
    <scope>NUCLEOTIDE SEQUENCE</scope>
</reference>
<name>A0A816KB63_9BILA</name>
<organism evidence="2 3">
    <name type="scientific">Rotaria magnacalcarata</name>
    <dbReference type="NCBI Taxonomy" id="392030"/>
    <lineage>
        <taxon>Eukaryota</taxon>
        <taxon>Metazoa</taxon>
        <taxon>Spiralia</taxon>
        <taxon>Gnathifera</taxon>
        <taxon>Rotifera</taxon>
        <taxon>Eurotatoria</taxon>
        <taxon>Bdelloidea</taxon>
        <taxon>Philodinida</taxon>
        <taxon>Philodinidae</taxon>
        <taxon>Rotaria</taxon>
    </lineage>
</organism>
<feature type="compositionally biased region" description="Polar residues" evidence="1">
    <location>
        <begin position="133"/>
        <end position="144"/>
    </location>
</feature>
<evidence type="ECO:0000313" key="2">
    <source>
        <dbReference type="EMBL" id="CAF1911540.1"/>
    </source>
</evidence>
<feature type="compositionally biased region" description="Acidic residues" evidence="1">
    <location>
        <begin position="116"/>
        <end position="129"/>
    </location>
</feature>
<feature type="compositionally biased region" description="Polar residues" evidence="1">
    <location>
        <begin position="168"/>
        <end position="184"/>
    </location>
</feature>
<dbReference type="Proteomes" id="UP000663824">
    <property type="component" value="Unassembled WGS sequence"/>
</dbReference>
<accession>A0A816KB63</accession>
<gene>
    <name evidence="2" type="ORF">MBJ925_LOCUS829</name>
</gene>
<feature type="compositionally biased region" description="Acidic residues" evidence="1">
    <location>
        <begin position="151"/>
        <end position="164"/>
    </location>
</feature>
<dbReference type="EMBL" id="CAJNRE010000054">
    <property type="protein sequence ID" value="CAF1911540.1"/>
    <property type="molecule type" value="Genomic_DNA"/>
</dbReference>
<sequence>MAALTNTNTSTKVIRIQDDEKELLFRLREIYGNDYKKYSEYIKRESNVPSTIKKIYKLLDERKAYRRISDYFHRERAAKKVKDSHTNGIHGSYTRSSTRGITQVPERISSLHVEHDMDDEDDLDNDDDENHTGTDNDQQQPSSPTITNEHDIDDEDDLDNDDDENHTGTDNDQQQPSSPTITNGSDEHSGINHIMNNEDELPQQRRRPSLIITLTHQRKRMLPLTNRRRVPPPPLSLSFSSSTTNGKSDLLSVRTHLEKALNELDRAIIFKDEYTHDEQHRSVAPRNHLLINGHRHSKLDDIVRSLSHVVNQQQENARLIIDESSMLLIDDDQQQKDDKQSERSLSTTQESIIAVLERLNALVDRGNSIYDRVESILSEL</sequence>
<evidence type="ECO:0000256" key="1">
    <source>
        <dbReference type="SAM" id="MobiDB-lite"/>
    </source>
</evidence>
<evidence type="ECO:0000313" key="3">
    <source>
        <dbReference type="Proteomes" id="UP000663824"/>
    </source>
</evidence>
<feature type="compositionally biased region" description="Basic residues" evidence="1">
    <location>
        <begin position="216"/>
        <end position="230"/>
    </location>
</feature>
<feature type="compositionally biased region" description="Basic and acidic residues" evidence="1">
    <location>
        <begin position="76"/>
        <end position="85"/>
    </location>
</feature>
<dbReference type="AlphaFoldDB" id="A0A816KB63"/>
<feature type="region of interest" description="Disordered" evidence="1">
    <location>
        <begin position="76"/>
        <end position="247"/>
    </location>
</feature>
<protein>
    <submittedName>
        <fullName evidence="2">Uncharacterized protein</fullName>
    </submittedName>
</protein>
<feature type="compositionally biased region" description="Polar residues" evidence="1">
    <location>
        <begin position="86"/>
        <end position="101"/>
    </location>
</feature>
<proteinExistence type="predicted"/>